<evidence type="ECO:0000256" key="5">
    <source>
        <dbReference type="ARBA" id="ARBA00022741"/>
    </source>
</evidence>
<feature type="binding site" evidence="12">
    <location>
        <position position="279"/>
    </location>
    <ligand>
        <name>[4Fe-4S] cluster</name>
        <dbReference type="ChEBI" id="CHEBI:49883"/>
        <label>2</label>
        <note>4Fe-4S-substrate</note>
    </ligand>
</feature>
<dbReference type="EMBL" id="PKUS01000027">
    <property type="protein sequence ID" value="PLW67595.1"/>
    <property type="molecule type" value="Genomic_DNA"/>
</dbReference>
<dbReference type="SFLD" id="SFLDS00029">
    <property type="entry name" value="Radical_SAM"/>
    <property type="match status" value="1"/>
</dbReference>
<dbReference type="InterPro" id="IPR007197">
    <property type="entry name" value="rSAM"/>
</dbReference>
<feature type="binding site" evidence="12">
    <location>
        <position position="74"/>
    </location>
    <ligand>
        <name>S-adenosyl-L-methionine</name>
        <dbReference type="ChEBI" id="CHEBI:59789"/>
    </ligand>
</feature>
<evidence type="ECO:0000256" key="3">
    <source>
        <dbReference type="ARBA" id="ARBA00022691"/>
    </source>
</evidence>
<dbReference type="SFLD" id="SFLDG01067">
    <property type="entry name" value="SPASM/twitch_domain_containing"/>
    <property type="match status" value="1"/>
</dbReference>
<feature type="binding site" evidence="12">
    <location>
        <position position="262"/>
    </location>
    <ligand>
        <name>[4Fe-4S] cluster</name>
        <dbReference type="ChEBI" id="CHEBI:49883"/>
        <label>2</label>
        <note>4Fe-4S-substrate</note>
    </ligand>
</feature>
<dbReference type="InterPro" id="IPR050105">
    <property type="entry name" value="MoCo_biosynth_MoaA/MoaC"/>
</dbReference>
<dbReference type="PANTHER" id="PTHR22960:SF0">
    <property type="entry name" value="MOLYBDENUM COFACTOR BIOSYNTHESIS PROTEIN 1"/>
    <property type="match status" value="1"/>
</dbReference>
<feature type="binding site" evidence="12">
    <location>
        <position position="265"/>
    </location>
    <ligand>
        <name>[4Fe-4S] cluster</name>
        <dbReference type="ChEBI" id="CHEBI:49883"/>
        <label>2</label>
        <note>4Fe-4S-substrate</note>
    </ligand>
</feature>
<dbReference type="PROSITE" id="PS01305">
    <property type="entry name" value="MOAA_NIFB_PQQE"/>
    <property type="match status" value="1"/>
</dbReference>
<feature type="binding site" evidence="12">
    <location>
        <position position="70"/>
    </location>
    <ligand>
        <name>GTP</name>
        <dbReference type="ChEBI" id="CHEBI:37565"/>
    </ligand>
</feature>
<dbReference type="SUPFAM" id="SSF102114">
    <property type="entry name" value="Radical SAM enzymes"/>
    <property type="match status" value="1"/>
</dbReference>
<dbReference type="SFLD" id="SFLDG01383">
    <property type="entry name" value="cyclic_pyranopterin_phosphate"/>
    <property type="match status" value="1"/>
</dbReference>
<dbReference type="InterPro" id="IPR013483">
    <property type="entry name" value="MoaA"/>
</dbReference>
<comment type="pathway">
    <text evidence="12">Cofactor biosynthesis; molybdopterin biosynthesis.</text>
</comment>
<accession>A0A2N5WZC3</accession>
<dbReference type="GO" id="GO:0051539">
    <property type="term" value="F:4 iron, 4 sulfur cluster binding"/>
    <property type="evidence" value="ECO:0007669"/>
    <property type="project" value="UniProtKB-UniRule"/>
</dbReference>
<feature type="binding site" evidence="12">
    <location>
        <position position="162"/>
    </location>
    <ligand>
        <name>GTP</name>
        <dbReference type="ChEBI" id="CHEBI:37565"/>
    </ligand>
</feature>
<keyword evidence="3 12" id="KW-0949">S-adenosyl-L-methionine</keyword>
<feature type="binding site" evidence="12">
    <location>
        <position position="196"/>
    </location>
    <ligand>
        <name>S-adenosyl-L-methionine</name>
        <dbReference type="ChEBI" id="CHEBI:59789"/>
    </ligand>
</feature>
<comment type="catalytic activity">
    <reaction evidence="11 12">
        <text>GTP + AH2 + S-adenosyl-L-methionine = (8S)-3',8-cyclo-7,8-dihydroguanosine 5'-triphosphate + 5'-deoxyadenosine + L-methionine + A + H(+)</text>
        <dbReference type="Rhea" id="RHEA:49576"/>
        <dbReference type="ChEBI" id="CHEBI:13193"/>
        <dbReference type="ChEBI" id="CHEBI:15378"/>
        <dbReference type="ChEBI" id="CHEBI:17319"/>
        <dbReference type="ChEBI" id="CHEBI:17499"/>
        <dbReference type="ChEBI" id="CHEBI:37565"/>
        <dbReference type="ChEBI" id="CHEBI:57844"/>
        <dbReference type="ChEBI" id="CHEBI:59789"/>
        <dbReference type="ChEBI" id="CHEBI:131766"/>
        <dbReference type="EC" id="4.1.99.22"/>
    </reaction>
</comment>
<feature type="binding site" evidence="12">
    <location>
        <position position="35"/>
    </location>
    <ligand>
        <name>[4Fe-4S] cluster</name>
        <dbReference type="ChEBI" id="CHEBI:49883"/>
        <label>1</label>
        <note>4Fe-4S-S-AdoMet</note>
    </ligand>
</feature>
<dbReference type="EC" id="4.1.99.22" evidence="1 12"/>
<dbReference type="SFLD" id="SFLDG01386">
    <property type="entry name" value="main_SPASM_domain-containing"/>
    <property type="match status" value="1"/>
</dbReference>
<evidence type="ECO:0000256" key="8">
    <source>
        <dbReference type="ARBA" id="ARBA00023134"/>
    </source>
</evidence>
<evidence type="ECO:0000313" key="15">
    <source>
        <dbReference type="Proteomes" id="UP000235005"/>
    </source>
</evidence>
<feature type="binding site" evidence="12">
    <location>
        <position position="32"/>
    </location>
    <ligand>
        <name>[4Fe-4S] cluster</name>
        <dbReference type="ChEBI" id="CHEBI:49883"/>
        <label>1</label>
        <note>4Fe-4S-S-AdoMet</note>
    </ligand>
</feature>
<dbReference type="GO" id="GO:1904047">
    <property type="term" value="F:S-adenosyl-L-methionine binding"/>
    <property type="evidence" value="ECO:0007669"/>
    <property type="project" value="UniProtKB-UniRule"/>
</dbReference>
<dbReference type="Pfam" id="PF06463">
    <property type="entry name" value="Mob_synth_C"/>
    <property type="match status" value="1"/>
</dbReference>
<dbReference type="AlphaFoldDB" id="A0A2N5WZC3"/>
<comment type="subunit">
    <text evidence="12">Monomer and homodimer.</text>
</comment>
<feature type="domain" description="Radical SAM core" evidence="13">
    <location>
        <begin position="12"/>
        <end position="229"/>
    </location>
</feature>
<keyword evidence="9 12" id="KW-0501">Molybdenum cofactor biosynthesis</keyword>
<feature type="binding site" evidence="12">
    <location>
        <position position="28"/>
    </location>
    <ligand>
        <name>[4Fe-4S] cluster</name>
        <dbReference type="ChEBI" id="CHEBI:49883"/>
        <label>1</label>
        <note>4Fe-4S-S-AdoMet</note>
    </ligand>
</feature>
<evidence type="ECO:0000256" key="2">
    <source>
        <dbReference type="ARBA" id="ARBA00022485"/>
    </source>
</evidence>
<evidence type="ECO:0000256" key="6">
    <source>
        <dbReference type="ARBA" id="ARBA00023004"/>
    </source>
</evidence>
<comment type="similarity">
    <text evidence="12">Belongs to the radical SAM superfamily. MoaA family.</text>
</comment>
<organism evidence="14 15">
    <name type="scientific">Pseudohalioglobus lutimaris</name>
    <dbReference type="NCBI Taxonomy" id="1737061"/>
    <lineage>
        <taxon>Bacteria</taxon>
        <taxon>Pseudomonadati</taxon>
        <taxon>Pseudomonadota</taxon>
        <taxon>Gammaproteobacteria</taxon>
        <taxon>Cellvibrionales</taxon>
        <taxon>Halieaceae</taxon>
        <taxon>Pseudohalioglobus</taxon>
    </lineage>
</organism>
<evidence type="ECO:0000256" key="12">
    <source>
        <dbReference type="HAMAP-Rule" id="MF_01225"/>
    </source>
</evidence>
<evidence type="ECO:0000256" key="7">
    <source>
        <dbReference type="ARBA" id="ARBA00023014"/>
    </source>
</evidence>
<feature type="binding site" evidence="12">
    <location>
        <position position="101"/>
    </location>
    <ligand>
        <name>GTP</name>
        <dbReference type="ChEBI" id="CHEBI:37565"/>
    </ligand>
</feature>
<proteinExistence type="inferred from homology"/>
<dbReference type="NCBIfam" id="TIGR02666">
    <property type="entry name" value="moaA"/>
    <property type="match status" value="1"/>
</dbReference>
<sequence length="336" mass="37277">METSLPSTLIDSFQRRVNYVRLSVTDRCDFRCVYCMAEEMTFAPKADVLSLEELYQVAHAFTQLGVTKIRLTGGEPLIRSNVMSLVERMGQLPGLEQLALTTNGSQLQRLSPALRNAGVKRVNISLDSLSARKFRQLTRHGNLDQVIAGIDAAVAAGFPGVKINAVILKGRNEDEAVDLVNFAVDRGVDIAFIEEMPLGLIDDHDRALTFCSSDELRSILAPHFQLMPQADPDGHSGPARYYVIPGSSTRVGFISPHSHNFCHLCNRVRVTAEGRLLLCLGDEHSVDLRAVLRAPDYSMEKLQRTIVEAMGIKPERHYFDNGQQPQILRFMNTTGG</sequence>
<reference evidence="14 15" key="1">
    <citation type="submission" date="2018-01" db="EMBL/GenBank/DDBJ databases">
        <title>The draft genome sequence of Halioglobus lutimaris HF004.</title>
        <authorList>
            <person name="Du Z.-J."/>
            <person name="Shi M.-J."/>
        </authorList>
    </citation>
    <scope>NUCLEOTIDE SEQUENCE [LARGE SCALE GENOMIC DNA]</scope>
    <source>
        <strain evidence="14 15">HF004</strain>
    </source>
</reference>
<dbReference type="SMART" id="SM00729">
    <property type="entry name" value="Elp3"/>
    <property type="match status" value="1"/>
</dbReference>
<dbReference type="GO" id="GO:0046872">
    <property type="term" value="F:metal ion binding"/>
    <property type="evidence" value="ECO:0007669"/>
    <property type="project" value="UniProtKB-KW"/>
</dbReference>
<dbReference type="InterPro" id="IPR010505">
    <property type="entry name" value="MoaA_twitch"/>
</dbReference>
<feature type="binding site" evidence="12">
    <location>
        <position position="21"/>
    </location>
    <ligand>
        <name>GTP</name>
        <dbReference type="ChEBI" id="CHEBI:37565"/>
    </ligand>
</feature>
<evidence type="ECO:0000256" key="9">
    <source>
        <dbReference type="ARBA" id="ARBA00023150"/>
    </source>
</evidence>
<keyword evidence="8 12" id="KW-0342">GTP-binding</keyword>
<dbReference type="GO" id="GO:0005525">
    <property type="term" value="F:GTP binding"/>
    <property type="evidence" value="ECO:0007669"/>
    <property type="project" value="UniProtKB-UniRule"/>
</dbReference>
<dbReference type="InterPro" id="IPR040064">
    <property type="entry name" value="MoaA-like"/>
</dbReference>
<dbReference type="GO" id="GO:0061798">
    <property type="term" value="F:GTP 3',8'-cyclase activity"/>
    <property type="evidence" value="ECO:0007669"/>
    <property type="project" value="UniProtKB-UniRule"/>
</dbReference>
<dbReference type="GO" id="GO:0061799">
    <property type="term" value="F:cyclic pyranopterin monophosphate synthase activity"/>
    <property type="evidence" value="ECO:0007669"/>
    <property type="project" value="TreeGrafter"/>
</dbReference>
<feature type="binding site" evidence="12">
    <location>
        <position position="34"/>
    </location>
    <ligand>
        <name>S-adenosyl-L-methionine</name>
        <dbReference type="ChEBI" id="CHEBI:59789"/>
    </ligand>
</feature>
<dbReference type="InterPro" id="IPR058240">
    <property type="entry name" value="rSAM_sf"/>
</dbReference>
<keyword evidence="6 12" id="KW-0408">Iron</keyword>
<evidence type="ECO:0000256" key="11">
    <source>
        <dbReference type="ARBA" id="ARBA00048697"/>
    </source>
</evidence>
<evidence type="ECO:0000256" key="4">
    <source>
        <dbReference type="ARBA" id="ARBA00022723"/>
    </source>
</evidence>
<comment type="caution">
    <text evidence="14">The sequence shown here is derived from an EMBL/GenBank/DDBJ whole genome shotgun (WGS) entry which is preliminary data.</text>
</comment>
<dbReference type="UniPathway" id="UPA00344"/>
<dbReference type="RefSeq" id="WP_075998881.1">
    <property type="nucleotide sequence ID" value="NZ_PKUS01000027.1"/>
</dbReference>
<keyword evidence="4 12" id="KW-0479">Metal-binding</keyword>
<gene>
    <name evidence="12 14" type="primary">moaA</name>
    <name evidence="14" type="ORF">C0039_16290</name>
</gene>
<dbReference type="InterPro" id="IPR013785">
    <property type="entry name" value="Aldolase_TIM"/>
</dbReference>
<dbReference type="GO" id="GO:0006777">
    <property type="term" value="P:Mo-molybdopterin cofactor biosynthetic process"/>
    <property type="evidence" value="ECO:0007669"/>
    <property type="project" value="UniProtKB-UniRule"/>
</dbReference>
<dbReference type="InterPro" id="IPR000385">
    <property type="entry name" value="MoaA_NifB_PqqE_Fe-S-bd_CS"/>
</dbReference>
<evidence type="ECO:0000259" key="13">
    <source>
        <dbReference type="PROSITE" id="PS51918"/>
    </source>
</evidence>
<keyword evidence="10 12" id="KW-0456">Lyase</keyword>
<dbReference type="Proteomes" id="UP000235005">
    <property type="component" value="Unassembled WGS sequence"/>
</dbReference>
<feature type="binding site" evidence="12">
    <location>
        <position position="125"/>
    </location>
    <ligand>
        <name>S-adenosyl-L-methionine</name>
        <dbReference type="ChEBI" id="CHEBI:59789"/>
    </ligand>
</feature>
<dbReference type="HAMAP" id="MF_01225_B">
    <property type="entry name" value="MoaA_B"/>
    <property type="match status" value="1"/>
</dbReference>
<dbReference type="InterPro" id="IPR006638">
    <property type="entry name" value="Elp3/MiaA/NifB-like_rSAM"/>
</dbReference>
<dbReference type="CDD" id="cd21117">
    <property type="entry name" value="Twitch_MoaA"/>
    <property type="match status" value="1"/>
</dbReference>
<dbReference type="OrthoDB" id="9763993at2"/>
<dbReference type="PANTHER" id="PTHR22960">
    <property type="entry name" value="MOLYBDOPTERIN COFACTOR SYNTHESIS PROTEIN A"/>
    <property type="match status" value="1"/>
</dbReference>
<feature type="binding site" evidence="12">
    <location>
        <begin position="267"/>
        <end position="269"/>
    </location>
    <ligand>
        <name>GTP</name>
        <dbReference type="ChEBI" id="CHEBI:37565"/>
    </ligand>
</feature>
<evidence type="ECO:0000256" key="10">
    <source>
        <dbReference type="ARBA" id="ARBA00023239"/>
    </source>
</evidence>
<keyword evidence="15" id="KW-1185">Reference proteome</keyword>
<dbReference type="Pfam" id="PF04055">
    <property type="entry name" value="Radical_SAM"/>
    <property type="match status" value="1"/>
</dbReference>
<dbReference type="Gene3D" id="3.20.20.70">
    <property type="entry name" value="Aldolase class I"/>
    <property type="match status" value="1"/>
</dbReference>
<comment type="function">
    <text evidence="12">Catalyzes the cyclization of GTP to (8S)-3',8-cyclo-7,8-dihydroguanosine 5'-triphosphate.</text>
</comment>
<keyword evidence="7 12" id="KW-0411">Iron-sulfur</keyword>
<name>A0A2N5WZC3_9GAMM</name>
<protein>
    <recommendedName>
        <fullName evidence="1 12">GTP 3',8-cyclase</fullName>
        <ecNumber evidence="1 12">4.1.99.22</ecNumber>
    </recommendedName>
    <alternativeName>
        <fullName evidence="12">Molybdenum cofactor biosynthesis protein A</fullName>
    </alternativeName>
</protein>
<dbReference type="CDD" id="cd01335">
    <property type="entry name" value="Radical_SAM"/>
    <property type="match status" value="1"/>
</dbReference>
<keyword evidence="5 12" id="KW-0547">Nucleotide-binding</keyword>
<keyword evidence="2 12" id="KW-0004">4Fe-4S</keyword>
<dbReference type="PROSITE" id="PS51918">
    <property type="entry name" value="RADICAL_SAM"/>
    <property type="match status" value="1"/>
</dbReference>
<comment type="cofactor">
    <cofactor evidence="12">
        <name>[4Fe-4S] cluster</name>
        <dbReference type="ChEBI" id="CHEBI:49883"/>
    </cofactor>
    <text evidence="12">Binds 2 [4Fe-4S] clusters. Binds 1 [4Fe-4S] cluster coordinated with 3 cysteines and an exchangeable S-adenosyl-L-methionine and 1 [4Fe-4S] cluster coordinated with 3 cysteines and the GTP-derived substrate.</text>
</comment>
<evidence type="ECO:0000256" key="1">
    <source>
        <dbReference type="ARBA" id="ARBA00012167"/>
    </source>
</evidence>
<evidence type="ECO:0000313" key="14">
    <source>
        <dbReference type="EMBL" id="PLW67595.1"/>
    </source>
</evidence>